<dbReference type="Proteomes" id="UP001528411">
    <property type="component" value="Unassembled WGS sequence"/>
</dbReference>
<evidence type="ECO:0000313" key="3">
    <source>
        <dbReference type="Proteomes" id="UP001528411"/>
    </source>
</evidence>
<sequence>MNDGGTVYFLKLLGRGYIDSQGHLRGFITHKYQTELRFIRQAFHQSCPQLSEEELFWHLHFALGTTSFTLSASDALTDIVKADFNTELYLDDILDRMVPYISAGFIRQGNLNV</sequence>
<reference evidence="2 3" key="1">
    <citation type="submission" date="2023-01" db="EMBL/GenBank/DDBJ databases">
        <title>Psychrosphaera sp. nov., isolated from marine algae.</title>
        <authorList>
            <person name="Bayburt H."/>
            <person name="Choi B.J."/>
            <person name="Kim J.M."/>
            <person name="Choi D.G."/>
            <person name="Jeon C.O."/>
        </authorList>
    </citation>
    <scope>NUCLEOTIDE SEQUENCE [LARGE SCALE GENOMIC DNA]</scope>
    <source>
        <strain evidence="2 3">G1-22</strain>
    </source>
</reference>
<comment type="caution">
    <text evidence="2">The sequence shown here is derived from an EMBL/GenBank/DDBJ whole genome shotgun (WGS) entry which is preliminary data.</text>
</comment>
<name>A0ABT5F8L5_9GAMM</name>
<dbReference type="Pfam" id="PF17939">
    <property type="entry name" value="TetR_C_30"/>
    <property type="match status" value="1"/>
</dbReference>
<evidence type="ECO:0000313" key="2">
    <source>
        <dbReference type="EMBL" id="MDC2887879.1"/>
    </source>
</evidence>
<gene>
    <name evidence="2" type="ORF">PN838_02290</name>
</gene>
<dbReference type="InterPro" id="IPR041586">
    <property type="entry name" value="PsrA_TetR_C"/>
</dbReference>
<evidence type="ECO:0000259" key="1">
    <source>
        <dbReference type="Pfam" id="PF17939"/>
    </source>
</evidence>
<protein>
    <recommendedName>
        <fullName evidence="1">PsrA tetracyclin repressor-like C-terminal domain-containing protein</fullName>
    </recommendedName>
</protein>
<proteinExistence type="predicted"/>
<dbReference type="SUPFAM" id="SSF48498">
    <property type="entry name" value="Tetracyclin repressor-like, C-terminal domain"/>
    <property type="match status" value="1"/>
</dbReference>
<organism evidence="2 3">
    <name type="scientific">Psychrosphaera algicola</name>
    <dbReference type="NCBI Taxonomy" id="3023714"/>
    <lineage>
        <taxon>Bacteria</taxon>
        <taxon>Pseudomonadati</taxon>
        <taxon>Pseudomonadota</taxon>
        <taxon>Gammaproteobacteria</taxon>
        <taxon>Alteromonadales</taxon>
        <taxon>Pseudoalteromonadaceae</taxon>
        <taxon>Psychrosphaera</taxon>
    </lineage>
</organism>
<dbReference type="InterPro" id="IPR036271">
    <property type="entry name" value="Tet_transcr_reg_TetR-rel_C_sf"/>
</dbReference>
<feature type="domain" description="PsrA tetracyclin repressor-like C-terminal" evidence="1">
    <location>
        <begin position="3"/>
        <end position="104"/>
    </location>
</feature>
<dbReference type="RefSeq" id="WP_272182495.1">
    <property type="nucleotide sequence ID" value="NZ_JAQOMS010000002.1"/>
</dbReference>
<dbReference type="EMBL" id="JAQOMS010000002">
    <property type="protein sequence ID" value="MDC2887879.1"/>
    <property type="molecule type" value="Genomic_DNA"/>
</dbReference>
<keyword evidence="3" id="KW-1185">Reference proteome</keyword>
<accession>A0ABT5F8L5</accession>
<dbReference type="Gene3D" id="1.10.357.10">
    <property type="entry name" value="Tetracycline Repressor, domain 2"/>
    <property type="match status" value="1"/>
</dbReference>